<accession>A0ABS8VKR2</accession>
<comment type="caution">
    <text evidence="1">The sequence shown here is derived from an EMBL/GenBank/DDBJ whole genome shotgun (WGS) entry which is preliminary data.</text>
</comment>
<dbReference type="Proteomes" id="UP000823775">
    <property type="component" value="Unassembled WGS sequence"/>
</dbReference>
<evidence type="ECO:0000313" key="2">
    <source>
        <dbReference type="Proteomes" id="UP000823775"/>
    </source>
</evidence>
<gene>
    <name evidence="1" type="ORF">HAX54_036887</name>
</gene>
<evidence type="ECO:0000313" key="1">
    <source>
        <dbReference type="EMBL" id="MCD9646733.1"/>
    </source>
</evidence>
<name>A0ABS8VKR2_DATST</name>
<proteinExistence type="predicted"/>
<organism evidence="1 2">
    <name type="scientific">Datura stramonium</name>
    <name type="common">Jimsonweed</name>
    <name type="synonym">Common thornapple</name>
    <dbReference type="NCBI Taxonomy" id="4076"/>
    <lineage>
        <taxon>Eukaryota</taxon>
        <taxon>Viridiplantae</taxon>
        <taxon>Streptophyta</taxon>
        <taxon>Embryophyta</taxon>
        <taxon>Tracheophyta</taxon>
        <taxon>Spermatophyta</taxon>
        <taxon>Magnoliopsida</taxon>
        <taxon>eudicotyledons</taxon>
        <taxon>Gunneridae</taxon>
        <taxon>Pentapetalae</taxon>
        <taxon>asterids</taxon>
        <taxon>lamiids</taxon>
        <taxon>Solanales</taxon>
        <taxon>Solanaceae</taxon>
        <taxon>Solanoideae</taxon>
        <taxon>Datureae</taxon>
        <taxon>Datura</taxon>
    </lineage>
</organism>
<protein>
    <submittedName>
        <fullName evidence="1">Uncharacterized protein</fullName>
    </submittedName>
</protein>
<sequence length="152" mass="17440">VGVHSKCPNLCKMESSRLKGRRVEVSRCYRSQLQLVQENIGVLGTFMNYIEVLLPKCSALPNRSLKDAIFIRGQVRYLRSHGSRSTCPHICHAYNNLESPYMEHKVGSIYLWACDSKMPMCDTQVKHGDLENTRKKTFYELCIYSSYAAHTC</sequence>
<reference evidence="1 2" key="1">
    <citation type="journal article" date="2021" name="BMC Genomics">
        <title>Datura genome reveals duplications of psychoactive alkaloid biosynthetic genes and high mutation rate following tissue culture.</title>
        <authorList>
            <person name="Rajewski A."/>
            <person name="Carter-House D."/>
            <person name="Stajich J."/>
            <person name="Litt A."/>
        </authorList>
    </citation>
    <scope>NUCLEOTIDE SEQUENCE [LARGE SCALE GENOMIC DNA]</scope>
    <source>
        <strain evidence="1">AR-01</strain>
    </source>
</reference>
<keyword evidence="2" id="KW-1185">Reference proteome</keyword>
<feature type="non-terminal residue" evidence="1">
    <location>
        <position position="1"/>
    </location>
</feature>
<dbReference type="EMBL" id="JACEIK010004905">
    <property type="protein sequence ID" value="MCD9646733.1"/>
    <property type="molecule type" value="Genomic_DNA"/>
</dbReference>